<comment type="caution">
    <text evidence="1">The sequence shown here is derived from an EMBL/GenBank/DDBJ whole genome shotgun (WGS) entry which is preliminary data.</text>
</comment>
<organism evidence="1 2">
    <name type="scientific">Imbroritus primus</name>
    <dbReference type="NCBI Taxonomy" id="3058603"/>
    <lineage>
        <taxon>Bacteria</taxon>
        <taxon>Pseudomonadati</taxon>
        <taxon>Pseudomonadota</taxon>
        <taxon>Betaproteobacteria</taxon>
        <taxon>Burkholderiales</taxon>
        <taxon>Burkholderiaceae</taxon>
        <taxon>Imbroritus</taxon>
    </lineage>
</organism>
<proteinExistence type="predicted"/>
<keyword evidence="2" id="KW-1185">Reference proteome</keyword>
<name>A0ACD3SUZ6_9BURK</name>
<dbReference type="EMBL" id="AKCV02000004">
    <property type="protein sequence ID" value="TMS59713.1"/>
    <property type="molecule type" value="Genomic_DNA"/>
</dbReference>
<gene>
    <name evidence="1" type="ORF">MW7_000780</name>
</gene>
<dbReference type="Proteomes" id="UP000004277">
    <property type="component" value="Unassembled WGS sequence"/>
</dbReference>
<protein>
    <submittedName>
        <fullName evidence="1">Helix-turn-helix transcriptional regulator</fullName>
    </submittedName>
</protein>
<accession>A0ACD3SUZ6</accession>
<reference evidence="1" key="1">
    <citation type="submission" date="2019-05" db="EMBL/GenBank/DDBJ databases">
        <title>Revised genome assembly of Burkholderiaceae (previously Ralstonia) sp. PBA.</title>
        <authorList>
            <person name="Gan H.M."/>
        </authorList>
    </citation>
    <scope>NUCLEOTIDE SEQUENCE</scope>
    <source>
        <strain evidence="1">PBA</strain>
    </source>
</reference>
<evidence type="ECO:0000313" key="1">
    <source>
        <dbReference type="EMBL" id="TMS59713.1"/>
    </source>
</evidence>
<evidence type="ECO:0000313" key="2">
    <source>
        <dbReference type="Proteomes" id="UP000004277"/>
    </source>
</evidence>
<sequence>MSELFKQLRAVRKSRRLKQEEVAQRAGISREAYLRAESGQADPRMSTFVSACNALGLDVFMVPKHLSPEITAFLQANDAIPDESAGRRGASQPAGLTRDAGAPAAPAADGGTTAGGAGGSSGGAGSSSPPLNKA</sequence>